<protein>
    <submittedName>
        <fullName evidence="1">Uncharacterized protein</fullName>
    </submittedName>
</protein>
<gene>
    <name evidence="1" type="ORF">Tci_927951</name>
</gene>
<sequence length="92" mass="10744">SRAQGEDGAVTRDCRAIRQRAWVPGRQRHRHRHARIEQFIVWETAIISDEWVIAQMLRRARETLLLSCSTCCCYEVKGAWKEIDPALMCPHL</sequence>
<proteinExistence type="predicted"/>
<organism evidence="1">
    <name type="scientific">Tanacetum cinerariifolium</name>
    <name type="common">Dalmatian daisy</name>
    <name type="synonym">Chrysanthemum cinerariifolium</name>
    <dbReference type="NCBI Taxonomy" id="118510"/>
    <lineage>
        <taxon>Eukaryota</taxon>
        <taxon>Viridiplantae</taxon>
        <taxon>Streptophyta</taxon>
        <taxon>Embryophyta</taxon>
        <taxon>Tracheophyta</taxon>
        <taxon>Spermatophyta</taxon>
        <taxon>Magnoliopsida</taxon>
        <taxon>eudicotyledons</taxon>
        <taxon>Gunneridae</taxon>
        <taxon>Pentapetalae</taxon>
        <taxon>asterids</taxon>
        <taxon>campanulids</taxon>
        <taxon>Asterales</taxon>
        <taxon>Asteraceae</taxon>
        <taxon>Asteroideae</taxon>
        <taxon>Anthemideae</taxon>
        <taxon>Anthemidinae</taxon>
        <taxon>Tanacetum</taxon>
    </lineage>
</organism>
<name>A0A699X790_TANCI</name>
<comment type="caution">
    <text evidence="1">The sequence shown here is derived from an EMBL/GenBank/DDBJ whole genome shotgun (WGS) entry which is preliminary data.</text>
</comment>
<dbReference type="AlphaFoldDB" id="A0A699X790"/>
<dbReference type="EMBL" id="BKCJ011824028">
    <property type="protein sequence ID" value="GFD55982.1"/>
    <property type="molecule type" value="Genomic_DNA"/>
</dbReference>
<accession>A0A699X790</accession>
<evidence type="ECO:0000313" key="1">
    <source>
        <dbReference type="EMBL" id="GFD55982.1"/>
    </source>
</evidence>
<feature type="non-terminal residue" evidence="1">
    <location>
        <position position="1"/>
    </location>
</feature>
<feature type="non-terminal residue" evidence="1">
    <location>
        <position position="92"/>
    </location>
</feature>
<reference evidence="1" key="1">
    <citation type="journal article" date="2019" name="Sci. Rep.">
        <title>Draft genome of Tanacetum cinerariifolium, the natural source of mosquito coil.</title>
        <authorList>
            <person name="Yamashiro T."/>
            <person name="Shiraishi A."/>
            <person name="Satake H."/>
            <person name="Nakayama K."/>
        </authorList>
    </citation>
    <scope>NUCLEOTIDE SEQUENCE</scope>
</reference>